<dbReference type="GeneID" id="74307854"/>
<accession>A0A9E7PMC7</accession>
<dbReference type="Proteomes" id="UP001060368">
    <property type="component" value="Chromosome"/>
</dbReference>
<dbReference type="RefSeq" id="WP_257741678.1">
    <property type="nucleotide sequence ID" value="NZ_CP096115.1"/>
</dbReference>
<dbReference type="EMBL" id="CP096115">
    <property type="protein sequence ID" value="UUX91526.1"/>
    <property type="molecule type" value="Genomic_DNA"/>
</dbReference>
<dbReference type="KEGG" id="mend:L6E24_09090"/>
<evidence type="ECO:0000313" key="1">
    <source>
        <dbReference type="EMBL" id="UUX91526.1"/>
    </source>
</evidence>
<name>A0A9E7PMC7_9EURY</name>
<keyword evidence="2" id="KW-1185">Reference proteome</keyword>
<organism evidence="1 2">
    <name type="scientific">Methanoplanus endosymbiosus</name>
    <dbReference type="NCBI Taxonomy" id="33865"/>
    <lineage>
        <taxon>Archaea</taxon>
        <taxon>Methanobacteriati</taxon>
        <taxon>Methanobacteriota</taxon>
        <taxon>Stenosarchaea group</taxon>
        <taxon>Methanomicrobia</taxon>
        <taxon>Methanomicrobiales</taxon>
        <taxon>Methanomicrobiaceae</taxon>
        <taxon>Methanoplanus</taxon>
    </lineage>
</organism>
<reference evidence="1" key="1">
    <citation type="submission" date="2022-04" db="EMBL/GenBank/DDBJ databases">
        <title>Complete genome of Methanoplanus endosymbiosus DSM 3599.</title>
        <authorList>
            <person name="Chen S.-C."/>
            <person name="You Y.-T."/>
            <person name="Zhou Y.-Z."/>
            <person name="Lai M.-C."/>
        </authorList>
    </citation>
    <scope>NUCLEOTIDE SEQUENCE</scope>
    <source>
        <strain evidence="1">DSM 3599</strain>
    </source>
</reference>
<gene>
    <name evidence="1" type="ORF">L6E24_09090</name>
</gene>
<protein>
    <submittedName>
        <fullName evidence="1">Uncharacterized protein</fullName>
    </submittedName>
</protein>
<dbReference type="AlphaFoldDB" id="A0A9E7PMC7"/>
<sequence>MGDLRLVDVRLKKELLKYGETVPVNSYVDLDEGIIWKKLPSGKMRNITRDPRNVLLALENYGAGVEETRGRCREGRIRWDEFKK</sequence>
<proteinExistence type="predicted"/>
<evidence type="ECO:0000313" key="2">
    <source>
        <dbReference type="Proteomes" id="UP001060368"/>
    </source>
</evidence>